<proteinExistence type="predicted"/>
<dbReference type="WBParaSite" id="nRc.2.0.1.t15655-RA">
    <property type="protein sequence ID" value="nRc.2.0.1.t15655-RA"/>
    <property type="gene ID" value="nRc.2.0.1.g15655"/>
</dbReference>
<evidence type="ECO:0000256" key="2">
    <source>
        <dbReference type="ARBA" id="ARBA00030244"/>
    </source>
</evidence>
<dbReference type="PANTHER" id="PTHR48407">
    <property type="entry name" value="CRANIOFACIAL DEVELOPMENT PROTEIN 1"/>
    <property type="match status" value="1"/>
</dbReference>
<dbReference type="GO" id="GO:0000812">
    <property type="term" value="C:Swr1 complex"/>
    <property type="evidence" value="ECO:0007669"/>
    <property type="project" value="TreeGrafter"/>
</dbReference>
<dbReference type="Pfam" id="PF07572">
    <property type="entry name" value="BCNT"/>
    <property type="match status" value="1"/>
</dbReference>
<protein>
    <recommendedName>
        <fullName evidence="1">Craniofacial development protein 1</fullName>
    </recommendedName>
    <alternativeName>
        <fullName evidence="2">Bucentaur</fullName>
    </alternativeName>
</protein>
<evidence type="ECO:0000313" key="5">
    <source>
        <dbReference type="Proteomes" id="UP000887565"/>
    </source>
</evidence>
<evidence type="ECO:0000313" key="6">
    <source>
        <dbReference type="WBParaSite" id="nRc.2.0.1.t15655-RA"/>
    </source>
</evidence>
<organism evidence="5 6">
    <name type="scientific">Romanomermis culicivorax</name>
    <name type="common">Nematode worm</name>
    <dbReference type="NCBI Taxonomy" id="13658"/>
    <lineage>
        <taxon>Eukaryota</taxon>
        <taxon>Metazoa</taxon>
        <taxon>Ecdysozoa</taxon>
        <taxon>Nematoda</taxon>
        <taxon>Enoplea</taxon>
        <taxon>Dorylaimia</taxon>
        <taxon>Mermithida</taxon>
        <taxon>Mermithoidea</taxon>
        <taxon>Mermithidae</taxon>
        <taxon>Romanomermis</taxon>
    </lineage>
</organism>
<evidence type="ECO:0000256" key="1">
    <source>
        <dbReference type="ARBA" id="ARBA00019033"/>
    </source>
</evidence>
<feature type="compositionally biased region" description="Acidic residues" evidence="3">
    <location>
        <begin position="23"/>
        <end position="34"/>
    </location>
</feature>
<dbReference type="AlphaFoldDB" id="A0A915IP56"/>
<accession>A0A915IP56</accession>
<dbReference type="OMA" id="NFLADSH"/>
<feature type="domain" description="BCNT-C" evidence="4">
    <location>
        <begin position="109"/>
        <end position="189"/>
    </location>
</feature>
<name>A0A915IP56_ROMCU</name>
<evidence type="ECO:0000259" key="4">
    <source>
        <dbReference type="PROSITE" id="PS51279"/>
    </source>
</evidence>
<feature type="compositionally biased region" description="Basic and acidic residues" evidence="3">
    <location>
        <begin position="11"/>
        <end position="22"/>
    </location>
</feature>
<dbReference type="InterPro" id="IPR011421">
    <property type="entry name" value="BCNT-C"/>
</dbReference>
<dbReference type="PROSITE" id="PS51279">
    <property type="entry name" value="BCNT_C"/>
    <property type="match status" value="1"/>
</dbReference>
<evidence type="ECO:0000256" key="3">
    <source>
        <dbReference type="SAM" id="MobiDB-lite"/>
    </source>
</evidence>
<keyword evidence="5" id="KW-1185">Reference proteome</keyword>
<feature type="compositionally biased region" description="Acidic residues" evidence="3">
    <location>
        <begin position="1"/>
        <end position="10"/>
    </location>
</feature>
<dbReference type="Proteomes" id="UP000887565">
    <property type="component" value="Unplaced"/>
</dbReference>
<dbReference type="PANTHER" id="PTHR48407:SF1">
    <property type="entry name" value="CRANIOFACIAL DEVELOPMENT PROTEIN 1"/>
    <property type="match status" value="1"/>
</dbReference>
<feature type="region of interest" description="Disordered" evidence="3">
    <location>
        <begin position="1"/>
        <end position="50"/>
    </location>
</feature>
<sequence>MSSSDEDEDYDPSKDPDNKESLSEEEDDEEDQNLEDLVAEKPGDSSSVLEKSREDLWDEFLKDANTKNCVSDEKKSQNGAKKSVTEREILEFAGEEVMIDAPKIEQNSIKRPLGLLGVVSEISKKKKIGTFEKSKIDWESFKAEKKIDDELKQHNRGKGGFLDKQEFLQRVDLNQFEKEKELRNVSRKKM</sequence>
<reference evidence="6" key="1">
    <citation type="submission" date="2022-11" db="UniProtKB">
        <authorList>
            <consortium name="WormBaseParasite"/>
        </authorList>
    </citation>
    <scope>IDENTIFICATION</scope>
</reference>
<dbReference type="InterPro" id="IPR027124">
    <property type="entry name" value="Swc5/CFDP1/2"/>
</dbReference>